<dbReference type="EMBL" id="JH668237">
    <property type="protein sequence ID" value="EIM20661.1"/>
    <property type="molecule type" value="Genomic_DNA"/>
</dbReference>
<evidence type="ECO:0000259" key="6">
    <source>
        <dbReference type="SMART" id="SM00343"/>
    </source>
</evidence>
<dbReference type="InterPro" id="IPR036875">
    <property type="entry name" value="Znf_CCHC_sf"/>
</dbReference>
<dbReference type="InterPro" id="IPR001878">
    <property type="entry name" value="Znf_CCHC"/>
</dbReference>
<evidence type="ECO:0000256" key="5">
    <source>
        <dbReference type="ARBA" id="ARBA00022833"/>
    </source>
</evidence>
<evidence type="ECO:0000313" key="8">
    <source>
        <dbReference type="Proteomes" id="UP000005242"/>
    </source>
</evidence>
<dbReference type="GO" id="GO:0008270">
    <property type="term" value="F:zinc ion binding"/>
    <property type="evidence" value="ECO:0007669"/>
    <property type="project" value="UniProtKB-KW"/>
</dbReference>
<dbReference type="PANTHER" id="PTHR46242:SF1">
    <property type="entry name" value="ZINC FINGER CCHC DOMAIN-CONTAINING PROTEIN 9"/>
    <property type="match status" value="1"/>
</dbReference>
<evidence type="ECO:0000256" key="4">
    <source>
        <dbReference type="ARBA" id="ARBA00022771"/>
    </source>
</evidence>
<dbReference type="GO" id="GO:0006397">
    <property type="term" value="P:mRNA processing"/>
    <property type="evidence" value="ECO:0007669"/>
    <property type="project" value="UniProtKB-KW"/>
</dbReference>
<feature type="domain" description="CCHC-type" evidence="6">
    <location>
        <begin position="17"/>
        <end position="33"/>
    </location>
</feature>
<dbReference type="InParanoid" id="I4Y9L9"/>
<accession>I4Y9L9</accession>
<proteinExistence type="predicted"/>
<keyword evidence="5" id="KW-0862">Zinc</keyword>
<evidence type="ECO:0000313" key="7">
    <source>
        <dbReference type="EMBL" id="EIM20661.1"/>
    </source>
</evidence>
<dbReference type="HOGENOM" id="CLU_2298065_0_0_1"/>
<dbReference type="KEGG" id="wse:WALSEDRAFT_60785"/>
<evidence type="ECO:0000256" key="3">
    <source>
        <dbReference type="ARBA" id="ARBA00022737"/>
    </source>
</evidence>
<keyword evidence="4" id="KW-0863">Zinc-finger</keyword>
<dbReference type="OrthoDB" id="3863715at2759"/>
<dbReference type="GeneID" id="18474161"/>
<dbReference type="Pfam" id="PF00098">
    <property type="entry name" value="zf-CCHC"/>
    <property type="match status" value="2"/>
</dbReference>
<dbReference type="PANTHER" id="PTHR46242">
    <property type="entry name" value="ZINC FINGER CCHC DOMAIN-CONTAINING PROTEIN 9 ZCCHC9"/>
    <property type="match status" value="1"/>
</dbReference>
<sequence>MCRKPKPKNGPELPFASCFICDGKGHLASQCSKNERGVYPRGGECKICQSVEHLAKDCPTRSEKEKPAFVIGTGTIGGNADEDDFHVLSSRKTDIEKKEKEIKKMTPRPVQPKNKVVSF</sequence>
<keyword evidence="8" id="KW-1185">Reference proteome</keyword>
<dbReference type="FunFam" id="4.10.60.10:FF:000091">
    <property type="entry name" value="Zinc finger CCHC-type-containing 9"/>
    <property type="match status" value="1"/>
</dbReference>
<dbReference type="GO" id="GO:0005730">
    <property type="term" value="C:nucleolus"/>
    <property type="evidence" value="ECO:0007669"/>
    <property type="project" value="TreeGrafter"/>
</dbReference>
<dbReference type="AlphaFoldDB" id="I4Y9L9"/>
<keyword evidence="1" id="KW-0507">mRNA processing</keyword>
<evidence type="ECO:0000256" key="2">
    <source>
        <dbReference type="ARBA" id="ARBA00022723"/>
    </source>
</evidence>
<reference evidence="7 8" key="1">
    <citation type="journal article" date="2012" name="Fungal Genet. Biol.">
        <title>The genome of the xerotolerant mold Wallemia sebi reveals adaptations to osmotic stress and suggests cryptic sexual reproduction.</title>
        <authorList>
            <person name="Padamsee M."/>
            <person name="Kumar T.K.A."/>
            <person name="Riley R."/>
            <person name="Binder M."/>
            <person name="Boyd A."/>
            <person name="Calvo A.M."/>
            <person name="Furukawa K."/>
            <person name="Hesse C."/>
            <person name="Hohmann S."/>
            <person name="James T.Y."/>
            <person name="LaButti K."/>
            <person name="Lapidus A."/>
            <person name="Lindquist E."/>
            <person name="Lucas S."/>
            <person name="Miller K."/>
            <person name="Shantappa S."/>
            <person name="Grigoriev I.V."/>
            <person name="Hibbett D.S."/>
            <person name="McLaughlin D.J."/>
            <person name="Spatafora J.W."/>
            <person name="Aime M.C."/>
        </authorList>
    </citation>
    <scope>NUCLEOTIDE SEQUENCE [LARGE SCALE GENOMIC DNA]</scope>
    <source>
        <strain evidence="8">ATCC MYA-4683 / CBS 633.66</strain>
    </source>
</reference>
<evidence type="ECO:0000256" key="1">
    <source>
        <dbReference type="ARBA" id="ARBA00022664"/>
    </source>
</evidence>
<dbReference type="Proteomes" id="UP000005242">
    <property type="component" value="Unassembled WGS sequence"/>
</dbReference>
<dbReference type="SUPFAM" id="SSF57756">
    <property type="entry name" value="Retrovirus zinc finger-like domains"/>
    <property type="match status" value="1"/>
</dbReference>
<name>I4Y9L9_WALMC</name>
<keyword evidence="2" id="KW-0479">Metal-binding</keyword>
<dbReference type="RefSeq" id="XP_006959196.1">
    <property type="nucleotide sequence ID" value="XM_006959134.1"/>
</dbReference>
<gene>
    <name evidence="7" type="ORF">WALSEDRAFT_60785</name>
</gene>
<dbReference type="eggNOG" id="KOG4400">
    <property type="taxonomic scope" value="Eukaryota"/>
</dbReference>
<dbReference type="Gene3D" id="4.10.60.10">
    <property type="entry name" value="Zinc finger, CCHC-type"/>
    <property type="match status" value="2"/>
</dbReference>
<organism evidence="7 8">
    <name type="scientific">Wallemia mellicola (strain ATCC MYA-4683 / CBS 633.66)</name>
    <name type="common">Wallemia sebi (CBS 633.66)</name>
    <dbReference type="NCBI Taxonomy" id="671144"/>
    <lineage>
        <taxon>Eukaryota</taxon>
        <taxon>Fungi</taxon>
        <taxon>Dikarya</taxon>
        <taxon>Basidiomycota</taxon>
        <taxon>Wallemiomycotina</taxon>
        <taxon>Wallemiomycetes</taxon>
        <taxon>Wallemiales</taxon>
        <taxon>Wallemiaceae</taxon>
        <taxon>Wallemia</taxon>
    </lineage>
</organism>
<dbReference type="GO" id="GO:0003676">
    <property type="term" value="F:nucleic acid binding"/>
    <property type="evidence" value="ECO:0007669"/>
    <property type="project" value="InterPro"/>
</dbReference>
<dbReference type="SMART" id="SM00343">
    <property type="entry name" value="ZnF_C2HC"/>
    <property type="match status" value="2"/>
</dbReference>
<dbReference type="InterPro" id="IPR042246">
    <property type="entry name" value="ZCCHC9"/>
</dbReference>
<feature type="domain" description="CCHC-type" evidence="6">
    <location>
        <begin position="44"/>
        <end position="60"/>
    </location>
</feature>
<keyword evidence="3" id="KW-0677">Repeat</keyword>
<protein>
    <recommendedName>
        <fullName evidence="6">CCHC-type domain-containing protein</fullName>
    </recommendedName>
</protein>
<dbReference type="STRING" id="671144.I4Y9L9"/>